<protein>
    <submittedName>
        <fullName evidence="1">Uncharacterized protein</fullName>
    </submittedName>
</protein>
<organism evidence="1">
    <name type="scientific">bioreactor metagenome</name>
    <dbReference type="NCBI Taxonomy" id="1076179"/>
    <lineage>
        <taxon>unclassified sequences</taxon>
        <taxon>metagenomes</taxon>
        <taxon>ecological metagenomes</taxon>
    </lineage>
</organism>
<proteinExistence type="predicted"/>
<sequence>MNGLTETLSQKADLDGSGKVIVSQLPSMDYVPTNEKGAPGGVAELDNDGKVPTSQIPDITVDAWPRAETASPATLAKYGATTPNEVLAALNVRTQNSLMRDLNIMLNLSLGTSNIDAWADLLDSTGNINSAVSNGWSLTANVLSQFKINHSAGAQNLILGSNPVNPEKIAQTFTVIAPTTLTTAKVFLAKSNSPTDNIYAYIYATSGGVPTGSALYTSTNYIVGSSLTGTPAEKVFYFTNVPLSANTVYALVFSRTGALDGSNNYRIWSSSSGVYSGGRAYSYVSGVWGDTGVTSAYDLNFEVSSADPATIVWNPVTPTEPLAFAAVCAEQNLGTGTITWYLSDDGTSWTEVTALDTMQQVNFDAAALYLKCVLTGNATVSAVAWGGY</sequence>
<reference evidence="1" key="1">
    <citation type="submission" date="2019-08" db="EMBL/GenBank/DDBJ databases">
        <authorList>
            <person name="Kucharzyk K."/>
            <person name="Murdoch R.W."/>
            <person name="Higgins S."/>
            <person name="Loffler F."/>
        </authorList>
    </citation>
    <scope>NUCLEOTIDE SEQUENCE</scope>
</reference>
<comment type="caution">
    <text evidence="1">The sequence shown here is derived from an EMBL/GenBank/DDBJ whole genome shotgun (WGS) entry which is preliminary data.</text>
</comment>
<name>A0A644WK80_9ZZZZ</name>
<dbReference type="AlphaFoldDB" id="A0A644WK80"/>
<dbReference type="EMBL" id="VSSQ01001026">
    <property type="protein sequence ID" value="MPM04296.1"/>
    <property type="molecule type" value="Genomic_DNA"/>
</dbReference>
<evidence type="ECO:0000313" key="1">
    <source>
        <dbReference type="EMBL" id="MPM04296.1"/>
    </source>
</evidence>
<accession>A0A644WK80</accession>
<gene>
    <name evidence="1" type="ORF">SDC9_50572</name>
</gene>